<feature type="transmembrane region" description="Helical" evidence="1">
    <location>
        <begin position="610"/>
        <end position="633"/>
    </location>
</feature>
<dbReference type="EMBL" id="QJKK01000004">
    <property type="protein sequence ID" value="RAL24506.1"/>
    <property type="molecule type" value="Genomic_DNA"/>
</dbReference>
<organism evidence="4 5">
    <name type="scientific">Thermoflavimicrobium daqui</name>
    <dbReference type="NCBI Taxonomy" id="2137476"/>
    <lineage>
        <taxon>Bacteria</taxon>
        <taxon>Bacillati</taxon>
        <taxon>Bacillota</taxon>
        <taxon>Bacilli</taxon>
        <taxon>Bacillales</taxon>
        <taxon>Thermoactinomycetaceae</taxon>
        <taxon>Thermoflavimicrobium</taxon>
    </lineage>
</organism>
<keyword evidence="5" id="KW-1185">Reference proteome</keyword>
<dbReference type="InterPro" id="IPR050491">
    <property type="entry name" value="AmpC-like"/>
</dbReference>
<dbReference type="OrthoDB" id="846150at2"/>
<evidence type="ECO:0000256" key="2">
    <source>
        <dbReference type="SAM" id="SignalP"/>
    </source>
</evidence>
<dbReference type="Proteomes" id="UP000251213">
    <property type="component" value="Unassembled WGS sequence"/>
</dbReference>
<keyword evidence="1" id="KW-0472">Membrane</keyword>
<feature type="transmembrane region" description="Helical" evidence="1">
    <location>
        <begin position="500"/>
        <end position="524"/>
    </location>
</feature>
<keyword evidence="2" id="KW-0732">Signal</keyword>
<keyword evidence="1" id="KW-1133">Transmembrane helix</keyword>
<dbReference type="PANTHER" id="PTHR46825:SF9">
    <property type="entry name" value="BETA-LACTAMASE-RELATED DOMAIN-CONTAINING PROTEIN"/>
    <property type="match status" value="1"/>
</dbReference>
<feature type="chain" id="PRO_5016943526" description="Beta-lactamase-related domain-containing protein" evidence="2">
    <location>
        <begin position="27"/>
        <end position="643"/>
    </location>
</feature>
<feature type="domain" description="Beta-lactamase-related" evidence="3">
    <location>
        <begin position="44"/>
        <end position="362"/>
    </location>
</feature>
<sequence length="643" mass="74000">MKKVKGLISVYLIILFALTFSIPVSAQRNTSSLDDPKRFGAFIDLLIKDQLQERKIPGAAFVMVKDGEVFYKKGYGYSNLEEKKLVSVDQTIFRVASISKLFTTTAALQLVERGQVKLHTDVNQYLEKVKIPTDQTITLHHLLTHTSGLDDSREGINVSNPADLLPPGEIRQNFIEPPVRAPGKMIHYSNTGMEIVGSLISDVSGMTFSKYIQKNIFEPLNMRHSTFNQVLPSQVEKNFAYGYRLKQGKNIVQSPLYFHGGAYGSLHTTAMDMASFMIAHLQNRPMGQTQILQPQTFNLMHQQHFKPSEQVAGMAYGFFTETAKGRTALFHEGRIAESTSIIYLLPEEDTGFFFVYNHNWLDESGKTLTQIVKDAIMDRYFLDIENIYALSQSMPTRPLEDVESYTGIYRSTLYSTYSMEKIASLFSQVRLQKNKKGVLESKSLFKQFPILIPIQPGVFKMIGSDKNVAFHESSQGKVDYFYVEGDTVSYERIPWYQTDLFHFSLIGWFVLLFFISIWGIIIFLIKRLCKKSHHQLLLWTGFIGIFNLLFLIGIWKYLLQPMMEEFWGAINFGVPWQLQWISMIPLITGGLALAVCWQARKRSKDMKWSFLTRVYYWTIGIHGIGFFFFTWYWNLVWPAYYIG</sequence>
<dbReference type="Gene3D" id="3.40.710.10">
    <property type="entry name" value="DD-peptidase/beta-lactamase superfamily"/>
    <property type="match status" value="1"/>
</dbReference>
<protein>
    <recommendedName>
        <fullName evidence="3">Beta-lactamase-related domain-containing protein</fullName>
    </recommendedName>
</protein>
<evidence type="ECO:0000313" key="4">
    <source>
        <dbReference type="EMBL" id="RAL24506.1"/>
    </source>
</evidence>
<keyword evidence="1" id="KW-0812">Transmembrane</keyword>
<dbReference type="AlphaFoldDB" id="A0A364K583"/>
<dbReference type="SUPFAM" id="SSF56601">
    <property type="entry name" value="beta-lactamase/transpeptidase-like"/>
    <property type="match status" value="1"/>
</dbReference>
<comment type="caution">
    <text evidence="4">The sequence shown here is derived from an EMBL/GenBank/DDBJ whole genome shotgun (WGS) entry which is preliminary data.</text>
</comment>
<accession>A0A364K583</accession>
<feature type="transmembrane region" description="Helical" evidence="1">
    <location>
        <begin position="578"/>
        <end position="598"/>
    </location>
</feature>
<proteinExistence type="predicted"/>
<dbReference type="RefSeq" id="WP_113658877.1">
    <property type="nucleotide sequence ID" value="NZ_KZ845666.1"/>
</dbReference>
<feature type="signal peptide" evidence="2">
    <location>
        <begin position="1"/>
        <end position="26"/>
    </location>
</feature>
<reference evidence="4 5" key="2">
    <citation type="submission" date="2018-06" db="EMBL/GenBank/DDBJ databases">
        <authorList>
            <person name="Zhirakovskaya E."/>
        </authorList>
    </citation>
    <scope>NUCLEOTIDE SEQUENCE [LARGE SCALE GENOMIC DNA]</scope>
    <source>
        <strain evidence="4 5">FBKL4.011</strain>
    </source>
</reference>
<feature type="transmembrane region" description="Helical" evidence="1">
    <location>
        <begin position="536"/>
        <end position="558"/>
    </location>
</feature>
<dbReference type="Pfam" id="PF00144">
    <property type="entry name" value="Beta-lactamase"/>
    <property type="match status" value="1"/>
</dbReference>
<evidence type="ECO:0000313" key="5">
    <source>
        <dbReference type="Proteomes" id="UP000251213"/>
    </source>
</evidence>
<name>A0A364K583_9BACL</name>
<dbReference type="PANTHER" id="PTHR46825">
    <property type="entry name" value="D-ALANYL-D-ALANINE-CARBOXYPEPTIDASE/ENDOPEPTIDASE AMPH"/>
    <property type="match status" value="1"/>
</dbReference>
<evidence type="ECO:0000259" key="3">
    <source>
        <dbReference type="Pfam" id="PF00144"/>
    </source>
</evidence>
<reference evidence="4 5" key="1">
    <citation type="submission" date="2018-06" db="EMBL/GenBank/DDBJ databases">
        <title>Thermoflavimicrobium daqus sp. nov., a thermophilic microbe isolated from Moutai-flavour Daqu.</title>
        <authorList>
            <person name="Wang X."/>
            <person name="Zhou H."/>
        </authorList>
    </citation>
    <scope>NUCLEOTIDE SEQUENCE [LARGE SCALE GENOMIC DNA]</scope>
    <source>
        <strain evidence="4 5">FBKL4.011</strain>
    </source>
</reference>
<gene>
    <name evidence="4" type="ORF">DL897_09350</name>
</gene>
<dbReference type="InterPro" id="IPR012338">
    <property type="entry name" value="Beta-lactam/transpept-like"/>
</dbReference>
<evidence type="ECO:0000256" key="1">
    <source>
        <dbReference type="SAM" id="Phobius"/>
    </source>
</evidence>
<dbReference type="InterPro" id="IPR001466">
    <property type="entry name" value="Beta-lactam-related"/>
</dbReference>